<reference evidence="2 3" key="1">
    <citation type="journal article" date="2018" name="Mycol. Prog.">
        <title>Coniella lustricola, a new species from submerged detritus.</title>
        <authorList>
            <person name="Raudabaugh D.B."/>
            <person name="Iturriaga T."/>
            <person name="Carver A."/>
            <person name="Mondo S."/>
            <person name="Pangilinan J."/>
            <person name="Lipzen A."/>
            <person name="He G."/>
            <person name="Amirebrahimi M."/>
            <person name="Grigoriev I.V."/>
            <person name="Miller A.N."/>
        </authorList>
    </citation>
    <scope>NUCLEOTIDE SEQUENCE [LARGE SCALE GENOMIC DNA]</scope>
    <source>
        <strain evidence="2 3">B22-T-1</strain>
    </source>
</reference>
<keyword evidence="1" id="KW-0812">Transmembrane</keyword>
<dbReference type="PANTHER" id="PTHR28077:SF1">
    <property type="entry name" value="INOSITOL PHOSPHORYLCERAMIDE SYNTHASE REGULATORY SUBUNIT KEI1"/>
    <property type="match status" value="1"/>
</dbReference>
<dbReference type="InParanoid" id="A0A2T3ABS2"/>
<gene>
    <name evidence="2" type="ORF">BD289DRAFT_210550</name>
</gene>
<dbReference type="Proteomes" id="UP000241462">
    <property type="component" value="Unassembled WGS sequence"/>
</dbReference>
<organism evidence="2 3">
    <name type="scientific">Coniella lustricola</name>
    <dbReference type="NCBI Taxonomy" id="2025994"/>
    <lineage>
        <taxon>Eukaryota</taxon>
        <taxon>Fungi</taxon>
        <taxon>Dikarya</taxon>
        <taxon>Ascomycota</taxon>
        <taxon>Pezizomycotina</taxon>
        <taxon>Sordariomycetes</taxon>
        <taxon>Sordariomycetidae</taxon>
        <taxon>Diaporthales</taxon>
        <taxon>Schizoparmaceae</taxon>
        <taxon>Coniella</taxon>
    </lineage>
</organism>
<dbReference type="STRING" id="2025994.A0A2T3ABS2"/>
<dbReference type="GO" id="GO:0000139">
    <property type="term" value="C:Golgi membrane"/>
    <property type="evidence" value="ECO:0007669"/>
    <property type="project" value="TreeGrafter"/>
</dbReference>
<evidence type="ECO:0000313" key="2">
    <source>
        <dbReference type="EMBL" id="PSR90628.1"/>
    </source>
</evidence>
<dbReference type="FunCoup" id="A0A2T3ABS2">
    <property type="interactions" value="11"/>
</dbReference>
<feature type="transmembrane region" description="Helical" evidence="1">
    <location>
        <begin position="91"/>
        <end position="115"/>
    </location>
</feature>
<name>A0A2T3ABS2_9PEZI</name>
<dbReference type="AlphaFoldDB" id="A0A2T3ABS2"/>
<feature type="transmembrane region" description="Helical" evidence="1">
    <location>
        <begin position="29"/>
        <end position="55"/>
    </location>
</feature>
<feature type="transmembrane region" description="Helical" evidence="1">
    <location>
        <begin position="61"/>
        <end position="79"/>
    </location>
</feature>
<dbReference type="GO" id="GO:0070916">
    <property type="term" value="C:inositol phosphoceramide synthase complex"/>
    <property type="evidence" value="ECO:0007669"/>
    <property type="project" value="TreeGrafter"/>
</dbReference>
<accession>A0A2T3ABS2</accession>
<dbReference type="GO" id="GO:0070917">
    <property type="term" value="F:inositol phosphoceramide synthase regulator activity"/>
    <property type="evidence" value="ECO:0007669"/>
    <property type="project" value="InterPro"/>
</dbReference>
<dbReference type="GO" id="GO:0006673">
    <property type="term" value="P:inositol phosphoceramide metabolic process"/>
    <property type="evidence" value="ECO:0007669"/>
    <property type="project" value="InterPro"/>
</dbReference>
<keyword evidence="1" id="KW-1133">Transmembrane helix</keyword>
<dbReference type="Pfam" id="PF08552">
    <property type="entry name" value="Kei1"/>
    <property type="match status" value="2"/>
</dbReference>
<feature type="transmembrane region" description="Helical" evidence="1">
    <location>
        <begin position="135"/>
        <end position="155"/>
    </location>
</feature>
<protein>
    <submittedName>
        <fullName evidence="2">Inositolphosphorylceramide synthase subunit Kei1-domain-containing protein</fullName>
    </submittedName>
</protein>
<sequence>MTTSWTSWLRLPKPKTCLGLMSLQTGTEIITITLIINKATGLYGLLAILTGFAFNAAQLSMYLYSTVILVTLAFLLPHIRKQTPFNILSLAWVYIIDTALNAAYTTLFAVEWYIASAGNPTDDAPAQATDTAASMVLIVALMLIRLYLMLVVMSFTRQALRRYVAGAAQEKEATGDLFAAGTPEGEGWKGKLGRAMVFVGQDYWLGGSGDEEWAVKGRTRTPLAAAVDGEDE</sequence>
<proteinExistence type="predicted"/>
<dbReference type="OrthoDB" id="9989112at2759"/>
<evidence type="ECO:0000313" key="3">
    <source>
        <dbReference type="Proteomes" id="UP000241462"/>
    </source>
</evidence>
<dbReference type="EMBL" id="KZ678417">
    <property type="protein sequence ID" value="PSR90628.1"/>
    <property type="molecule type" value="Genomic_DNA"/>
</dbReference>
<dbReference type="InterPro" id="IPR013862">
    <property type="entry name" value="Kei1"/>
</dbReference>
<dbReference type="PANTHER" id="PTHR28077">
    <property type="entry name" value="INOSITOL PHOSPHORYLCERAMIDE SYNTHASE REGULATORY SUBUNIT KEI1"/>
    <property type="match status" value="1"/>
</dbReference>
<evidence type="ECO:0000256" key="1">
    <source>
        <dbReference type="SAM" id="Phobius"/>
    </source>
</evidence>
<keyword evidence="3" id="KW-1185">Reference proteome</keyword>
<keyword evidence="1" id="KW-0472">Membrane</keyword>